<protein>
    <recommendedName>
        <fullName evidence="4">UDP-N-acetylglucosamine transferase subunit ALG13</fullName>
        <ecNumber evidence="3">2.4.1.141</ecNumber>
    </recommendedName>
</protein>
<keyword evidence="6" id="KW-0808">Transferase</keyword>
<reference evidence="9" key="1">
    <citation type="submission" date="2020-11" db="EMBL/GenBank/DDBJ databases">
        <authorList>
            <person name="Tran Van P."/>
        </authorList>
    </citation>
    <scope>NUCLEOTIDE SEQUENCE</scope>
</reference>
<dbReference type="EMBL" id="CAJPVJ010014290">
    <property type="protein sequence ID" value="CAG2175275.1"/>
    <property type="molecule type" value="Genomic_DNA"/>
</dbReference>
<gene>
    <name evidence="9" type="ORF">ONB1V03_LOCUS14714</name>
</gene>
<dbReference type="GO" id="GO:0004577">
    <property type="term" value="F:N-acetylglucosaminyldiphosphodolichol N-acetylglucosaminyltransferase activity"/>
    <property type="evidence" value="ECO:0007669"/>
    <property type="project" value="UniProtKB-EC"/>
</dbReference>
<evidence type="ECO:0000313" key="9">
    <source>
        <dbReference type="EMBL" id="CAD7658089.1"/>
    </source>
</evidence>
<dbReference type="GO" id="GO:0006488">
    <property type="term" value="P:dolichol-linked oligosaccharide biosynthetic process"/>
    <property type="evidence" value="ECO:0007669"/>
    <property type="project" value="InterPro"/>
</dbReference>
<dbReference type="InterPro" id="IPR039042">
    <property type="entry name" value="Alg13-like"/>
</dbReference>
<dbReference type="GO" id="GO:0005783">
    <property type="term" value="C:endoplasmic reticulum"/>
    <property type="evidence" value="ECO:0007669"/>
    <property type="project" value="UniProtKB-SubCell"/>
</dbReference>
<keyword evidence="5" id="KW-0328">Glycosyltransferase</keyword>
<name>A0A7R9MDN0_9ACAR</name>
<evidence type="ECO:0000313" key="10">
    <source>
        <dbReference type="Proteomes" id="UP000728032"/>
    </source>
</evidence>
<proteinExistence type="inferred from homology"/>
<evidence type="ECO:0000256" key="2">
    <source>
        <dbReference type="ARBA" id="ARBA00006962"/>
    </source>
</evidence>
<dbReference type="AlphaFoldDB" id="A0A7R9MDN0"/>
<evidence type="ECO:0000256" key="5">
    <source>
        <dbReference type="ARBA" id="ARBA00022676"/>
    </source>
</evidence>
<feature type="domain" description="Glycosyl transferase family 28 C-terminal" evidence="8">
    <location>
        <begin position="3"/>
        <end position="67"/>
    </location>
</feature>
<dbReference type="Gene3D" id="3.40.50.2000">
    <property type="entry name" value="Glycogen Phosphorylase B"/>
    <property type="match status" value="1"/>
</dbReference>
<dbReference type="Pfam" id="PF04101">
    <property type="entry name" value="Glyco_tran_28_C"/>
    <property type="match status" value="1"/>
</dbReference>
<dbReference type="PANTHER" id="PTHR12867:SF6">
    <property type="entry name" value="N-ACETYLGLUCOSAMINYLDIPHOSPHODOLICHOL N-ACETYLGLUCOSAMINYLTRANSFERASE"/>
    <property type="match status" value="1"/>
</dbReference>
<evidence type="ECO:0000256" key="7">
    <source>
        <dbReference type="ARBA" id="ARBA00022824"/>
    </source>
</evidence>
<organism evidence="9">
    <name type="scientific">Oppiella nova</name>
    <dbReference type="NCBI Taxonomy" id="334625"/>
    <lineage>
        <taxon>Eukaryota</taxon>
        <taxon>Metazoa</taxon>
        <taxon>Ecdysozoa</taxon>
        <taxon>Arthropoda</taxon>
        <taxon>Chelicerata</taxon>
        <taxon>Arachnida</taxon>
        <taxon>Acari</taxon>
        <taxon>Acariformes</taxon>
        <taxon>Sarcoptiformes</taxon>
        <taxon>Oribatida</taxon>
        <taxon>Brachypylina</taxon>
        <taxon>Oppioidea</taxon>
        <taxon>Oppiidae</taxon>
        <taxon>Oppiella</taxon>
    </lineage>
</organism>
<evidence type="ECO:0000256" key="6">
    <source>
        <dbReference type="ARBA" id="ARBA00022679"/>
    </source>
</evidence>
<dbReference type="Proteomes" id="UP000728032">
    <property type="component" value="Unassembled WGS sequence"/>
</dbReference>
<comment type="subcellular location">
    <subcellularLocation>
        <location evidence="1">Endoplasmic reticulum</location>
    </subcellularLocation>
</comment>
<evidence type="ECO:0000256" key="1">
    <source>
        <dbReference type="ARBA" id="ARBA00004240"/>
    </source>
</evidence>
<dbReference type="EMBL" id="OC929115">
    <property type="protein sequence ID" value="CAD7658089.1"/>
    <property type="molecule type" value="Genomic_DNA"/>
</dbReference>
<keyword evidence="7" id="KW-0256">Endoplasmic reticulum</keyword>
<sequence length="97" mass="11054">MDDMRAADVVIGHAGAGTALEVLRERKHFLMVINDELMSNHQKELAIALQNEGYLRYCYTNTLADSIISFDKEFVSKPFPPPKPQLFSNFVDNIFFT</sequence>
<dbReference type="InterPro" id="IPR007235">
    <property type="entry name" value="Glyco_trans_28_C"/>
</dbReference>
<dbReference type="EC" id="2.4.1.141" evidence="3"/>
<comment type="similarity">
    <text evidence="2">Belongs to the glycosyltransferase 28 family.</text>
</comment>
<accession>A0A7R9MDN0</accession>
<dbReference type="PANTHER" id="PTHR12867">
    <property type="entry name" value="GLYCOSYL TRANSFERASE-RELATED"/>
    <property type="match status" value="1"/>
</dbReference>
<keyword evidence="10" id="KW-1185">Reference proteome</keyword>
<evidence type="ECO:0000256" key="4">
    <source>
        <dbReference type="ARBA" id="ARBA00017468"/>
    </source>
</evidence>
<evidence type="ECO:0000256" key="3">
    <source>
        <dbReference type="ARBA" id="ARBA00012614"/>
    </source>
</evidence>
<dbReference type="OrthoDB" id="20273at2759"/>
<evidence type="ECO:0000259" key="8">
    <source>
        <dbReference type="Pfam" id="PF04101"/>
    </source>
</evidence>